<evidence type="ECO:0000313" key="3">
    <source>
        <dbReference type="Proteomes" id="UP000253941"/>
    </source>
</evidence>
<dbReference type="InterPro" id="IPR012347">
    <property type="entry name" value="Ferritin-like"/>
</dbReference>
<dbReference type="AlphaFoldDB" id="A0A369TGM7"/>
<dbReference type="GO" id="GO:0046872">
    <property type="term" value="F:metal ion binding"/>
    <property type="evidence" value="ECO:0007669"/>
    <property type="project" value="InterPro"/>
</dbReference>
<comment type="caution">
    <text evidence="2">The sequence shown here is derived from an EMBL/GenBank/DDBJ whole genome shotgun (WGS) entry which is preliminary data.</text>
</comment>
<protein>
    <recommendedName>
        <fullName evidence="1">Rubrerythrin diiron-binding domain-containing protein</fullName>
    </recommendedName>
</protein>
<evidence type="ECO:0000313" key="2">
    <source>
        <dbReference type="EMBL" id="RDD62066.1"/>
    </source>
</evidence>
<name>A0A369TGM7_9PROT</name>
<dbReference type="Pfam" id="PF02915">
    <property type="entry name" value="Rubrerythrin"/>
    <property type="match status" value="1"/>
</dbReference>
<dbReference type="Proteomes" id="UP000253941">
    <property type="component" value="Unassembled WGS sequence"/>
</dbReference>
<dbReference type="EMBL" id="QPMH01000007">
    <property type="protein sequence ID" value="RDD62066.1"/>
    <property type="molecule type" value="Genomic_DNA"/>
</dbReference>
<accession>A0A369TGM7</accession>
<keyword evidence="3" id="KW-1185">Reference proteome</keyword>
<evidence type="ECO:0000259" key="1">
    <source>
        <dbReference type="Pfam" id="PF02915"/>
    </source>
</evidence>
<proteinExistence type="predicted"/>
<gene>
    <name evidence="2" type="ORF">DRB17_09505</name>
</gene>
<dbReference type="InterPro" id="IPR009078">
    <property type="entry name" value="Ferritin-like_SF"/>
</dbReference>
<dbReference type="RefSeq" id="WP_114581964.1">
    <property type="nucleotide sequence ID" value="NZ_QPMH01000007.1"/>
</dbReference>
<sequence length="314" mass="35438">MSRIDPEKRYEIPDRATLFARARGMERESAERYGELAEAMQRAGNTSVAGIFRRLEHEEMKHDEAIVGWAEAEIGDIPAAEYAWETEVPDSDPLEGADPYLLTPYRALSIAVHNEERAFAHYSYVAANAVDADTRRLAEELAAEELEHAAILRRERRKAYHKDKGRFDRRIAWDPRRLNLSTLPRLAQFASALEAELARRHAGFVQTARKAGDDATANALADVSEGARRAQAEFGVTPERLELAPLRDEADGDAYQWLRAALEDLDLAYEFYMRAAETAEDDETLAMAQRMAEHAALRAAKVRARLIELRKSES</sequence>
<feature type="domain" description="Rubrerythrin diiron-binding" evidence="1">
    <location>
        <begin position="21"/>
        <end position="154"/>
    </location>
</feature>
<dbReference type="GO" id="GO:0016491">
    <property type="term" value="F:oxidoreductase activity"/>
    <property type="evidence" value="ECO:0007669"/>
    <property type="project" value="InterPro"/>
</dbReference>
<dbReference type="SUPFAM" id="SSF47240">
    <property type="entry name" value="Ferritin-like"/>
    <property type="match status" value="1"/>
</dbReference>
<dbReference type="Gene3D" id="1.20.1260.10">
    <property type="match status" value="1"/>
</dbReference>
<dbReference type="InterPro" id="IPR003251">
    <property type="entry name" value="Rr_diiron-bd_dom"/>
</dbReference>
<reference evidence="2 3" key="1">
    <citation type="submission" date="2018-07" db="EMBL/GenBank/DDBJ databases">
        <title>Venubactetium sediminum gen. nov., sp. nov., isolated from a marine solar saltern.</title>
        <authorList>
            <person name="Wang S."/>
        </authorList>
    </citation>
    <scope>NUCLEOTIDE SEQUENCE [LARGE SCALE GENOMIC DNA]</scope>
    <source>
        <strain evidence="2 3">WD2A32</strain>
    </source>
</reference>
<organism evidence="2 3">
    <name type="scientific">Ferruginivarius sediminum</name>
    <dbReference type="NCBI Taxonomy" id="2661937"/>
    <lineage>
        <taxon>Bacteria</taxon>
        <taxon>Pseudomonadati</taxon>
        <taxon>Pseudomonadota</taxon>
        <taxon>Alphaproteobacteria</taxon>
        <taxon>Rhodospirillales</taxon>
        <taxon>Rhodospirillaceae</taxon>
        <taxon>Ferruginivarius</taxon>
    </lineage>
</organism>